<dbReference type="EMBL" id="ML220113">
    <property type="protein sequence ID" value="TGZ83677.1"/>
    <property type="molecule type" value="Genomic_DNA"/>
</dbReference>
<dbReference type="InterPro" id="IPR036869">
    <property type="entry name" value="J_dom_sf"/>
</dbReference>
<dbReference type="PRINTS" id="PR00625">
    <property type="entry name" value="JDOMAIN"/>
</dbReference>
<dbReference type="InParanoid" id="A0A4S2N3I0"/>
<dbReference type="PANTHER" id="PTHR44157">
    <property type="entry name" value="DNAJ HOMOLOG SUBFAMILY C MEMBER 11"/>
    <property type="match status" value="1"/>
</dbReference>
<evidence type="ECO:0000313" key="6">
    <source>
        <dbReference type="Proteomes" id="UP000298138"/>
    </source>
</evidence>
<dbReference type="SUPFAM" id="SSF46565">
    <property type="entry name" value="Chaperone J-domain"/>
    <property type="match status" value="1"/>
</dbReference>
<dbReference type="SMART" id="SM00271">
    <property type="entry name" value="DnaJ"/>
    <property type="match status" value="1"/>
</dbReference>
<feature type="compositionally biased region" description="Acidic residues" evidence="2">
    <location>
        <begin position="104"/>
        <end position="125"/>
    </location>
</feature>
<dbReference type="InterPro" id="IPR052243">
    <property type="entry name" value="Mito_inner_membrane_organizer"/>
</dbReference>
<accession>A0A4S2N3I0</accession>
<evidence type="ECO:0000256" key="2">
    <source>
        <dbReference type="SAM" id="MobiDB-lite"/>
    </source>
</evidence>
<dbReference type="PROSITE" id="PS50076">
    <property type="entry name" value="DNAJ_2"/>
    <property type="match status" value="1"/>
</dbReference>
<feature type="compositionally biased region" description="Polar residues" evidence="2">
    <location>
        <begin position="33"/>
        <end position="52"/>
    </location>
</feature>
<dbReference type="InterPro" id="IPR001623">
    <property type="entry name" value="DnaJ_domain"/>
</dbReference>
<dbReference type="PROSITE" id="PS00636">
    <property type="entry name" value="DNAJ_1"/>
    <property type="match status" value="1"/>
</dbReference>
<gene>
    <name evidence="5" type="ORF">EX30DRAFT_369010</name>
</gene>
<dbReference type="InterPro" id="IPR018253">
    <property type="entry name" value="DnaJ_domain_CS"/>
</dbReference>
<protein>
    <recommendedName>
        <fullName evidence="4">J domain-containing protein</fullName>
    </recommendedName>
</protein>
<keyword evidence="1" id="KW-0143">Chaperone</keyword>
<proteinExistence type="predicted"/>
<feature type="domain" description="J" evidence="4">
    <location>
        <begin position="128"/>
        <end position="195"/>
    </location>
</feature>
<organism evidence="5 6">
    <name type="scientific">Ascodesmis nigricans</name>
    <dbReference type="NCBI Taxonomy" id="341454"/>
    <lineage>
        <taxon>Eukaryota</taxon>
        <taxon>Fungi</taxon>
        <taxon>Dikarya</taxon>
        <taxon>Ascomycota</taxon>
        <taxon>Pezizomycotina</taxon>
        <taxon>Pezizomycetes</taxon>
        <taxon>Pezizales</taxon>
        <taxon>Ascodesmidaceae</taxon>
        <taxon>Ascodesmis</taxon>
    </lineage>
</organism>
<reference evidence="5 6" key="1">
    <citation type="submission" date="2019-04" db="EMBL/GenBank/DDBJ databases">
        <title>Comparative genomics and transcriptomics to analyze fruiting body development in filamentous ascomycetes.</title>
        <authorList>
            <consortium name="DOE Joint Genome Institute"/>
            <person name="Lutkenhaus R."/>
            <person name="Traeger S."/>
            <person name="Breuer J."/>
            <person name="Kuo A."/>
            <person name="Lipzen A."/>
            <person name="Pangilinan J."/>
            <person name="Dilworth D."/>
            <person name="Sandor L."/>
            <person name="Poggeler S."/>
            <person name="Barry K."/>
            <person name="Grigoriev I.V."/>
            <person name="Nowrousian M."/>
        </authorList>
    </citation>
    <scope>NUCLEOTIDE SEQUENCE [LARGE SCALE GENOMIC DNA]</scope>
    <source>
        <strain evidence="5 6">CBS 389.68</strain>
    </source>
</reference>
<feature type="transmembrane region" description="Helical" evidence="3">
    <location>
        <begin position="626"/>
        <end position="646"/>
    </location>
</feature>
<evidence type="ECO:0000313" key="5">
    <source>
        <dbReference type="EMBL" id="TGZ83677.1"/>
    </source>
</evidence>
<dbReference type="Pfam" id="PF11875">
    <property type="entry name" value="DnaJ-like_C11_C"/>
    <property type="match status" value="1"/>
</dbReference>
<evidence type="ECO:0000259" key="4">
    <source>
        <dbReference type="PROSITE" id="PS50076"/>
    </source>
</evidence>
<dbReference type="PANTHER" id="PTHR44157:SF1">
    <property type="entry name" value="DNAJ HOMOLOG SUBFAMILY C MEMBER 11"/>
    <property type="match status" value="1"/>
</dbReference>
<dbReference type="CDD" id="cd06257">
    <property type="entry name" value="DnaJ"/>
    <property type="match status" value="1"/>
</dbReference>
<dbReference type="Pfam" id="PF00226">
    <property type="entry name" value="DnaJ"/>
    <property type="match status" value="1"/>
</dbReference>
<dbReference type="OrthoDB" id="666364at2759"/>
<evidence type="ECO:0000256" key="3">
    <source>
        <dbReference type="SAM" id="Phobius"/>
    </source>
</evidence>
<dbReference type="InterPro" id="IPR024586">
    <property type="entry name" value="DnaJ-like_C11_C"/>
</dbReference>
<keyword evidence="3" id="KW-0472">Membrane</keyword>
<feature type="compositionally biased region" description="Low complexity" evidence="2">
    <location>
        <begin position="53"/>
        <end position="64"/>
    </location>
</feature>
<name>A0A4S2N3I0_9PEZI</name>
<keyword evidence="6" id="KW-1185">Reference proteome</keyword>
<dbReference type="Proteomes" id="UP000298138">
    <property type="component" value="Unassembled WGS sequence"/>
</dbReference>
<dbReference type="GO" id="GO:0042407">
    <property type="term" value="P:cristae formation"/>
    <property type="evidence" value="ECO:0007669"/>
    <property type="project" value="TreeGrafter"/>
</dbReference>
<feature type="region of interest" description="Disordered" evidence="2">
    <location>
        <begin position="1"/>
        <end position="125"/>
    </location>
</feature>
<dbReference type="AlphaFoldDB" id="A0A4S2N3I0"/>
<dbReference type="STRING" id="341454.A0A4S2N3I0"/>
<keyword evidence="3" id="KW-0812">Transmembrane</keyword>
<dbReference type="Gene3D" id="1.10.287.110">
    <property type="entry name" value="DnaJ domain"/>
    <property type="match status" value="1"/>
</dbReference>
<sequence length="787" mass="87581">MADIPSHHRQPPRPSPPSGDHRRSGRGIPTPRTPTSPTAQRGSPTNHNSHSYNTTPTNGNTAGGLRPPFSPQRRPGMQASRGATGRQMSFATSREEFTFSDSELSGEAEDEDDEEVLLDEDEKEDEEDYYAILGVPRNATTAQIRNAYHALSLKFHPDKQAPELRDKATETFNSIVVAYETLNNPHKRVVYDKLGIQGIKEKVYQLGIKSMSPEQFELWLKDAIEKQKEQRLEEFVKSQGSLAVYLNCCGLLFADAIIEPIQDSTGRIVSEKVYKLPLCVVTQMVAKQAWTVPMGWLGDLLNTPLRESDRKSLENEDAPKTPSNVAWPDPQFTFTTSLGGQVMHNKKTRQIENVVCSPEIRGTISHNFPSLPPTAPLSVASLLSGTQTMIDAHILPHQSLTTAFSKGLGPNLFTVQSTVTPQSPFSPNVMAQVQRKLGLRHHFVCNVGTGAPITLPFLLSLFSLPEPGTMRPGMATIGYHYDPFPNVFAGDPNDPRNPFGRRKRKSQHTESYGIFAIAGPQVGGALLRLNWSRSFFIATPIGSYQRRHNPKPAIKLFAEMNVSVAGFSSYELRATRKVSNHTALGLSLSVGGASGQEGVALGLVWKRLGQKITIPVLLAPLVDAKMTLYGFFFPVLTYTAIELLYLRPHHRRVKARDTERIRRKHAAHIARRREEALEAQQIMRTSVLRRREAERLTGGLVILEAKYGAKSQWADVTIPLQNMVEGGQVVIEKGVDKKRLLGWWDPEPAREKVVEVQYEWGGKRHRAVVKDGQGLVLPLRSHLDDDE</sequence>
<dbReference type="GO" id="GO:0005739">
    <property type="term" value="C:mitochondrion"/>
    <property type="evidence" value="ECO:0007669"/>
    <property type="project" value="GOC"/>
</dbReference>
<keyword evidence="3" id="KW-1133">Transmembrane helix</keyword>
<evidence type="ECO:0000256" key="1">
    <source>
        <dbReference type="ARBA" id="ARBA00023186"/>
    </source>
</evidence>